<evidence type="ECO:0000313" key="2">
    <source>
        <dbReference type="Proteomes" id="UP000559256"/>
    </source>
</evidence>
<accession>A0A8H5GX23</accession>
<dbReference type="Proteomes" id="UP000559256">
    <property type="component" value="Unassembled WGS sequence"/>
</dbReference>
<keyword evidence="2" id="KW-1185">Reference proteome</keyword>
<evidence type="ECO:0000313" key="1">
    <source>
        <dbReference type="EMBL" id="KAF5372572.1"/>
    </source>
</evidence>
<sequence>MVDVDKKSTLWKPVRVLEAIGDIFPSLEKLEFITKPTKYYDDMAKYTPRILFHLPKLRTLRRPTLSLDLEQDANDKLDTDHDRDLFRYNRCLHRRHAAAKEIANVDVIGNISLKTMRGMRCGIFFVIEKDDNNNDTEGTGVQGQCSREGRARMVKTKPKGRVVDEDRRGVWAELPGGIGPDGMIGDTRMETFRPGRSEVYSDPGSD</sequence>
<comment type="caution">
    <text evidence="1">The sequence shown here is derived from an EMBL/GenBank/DDBJ whole genome shotgun (WGS) entry which is preliminary data.</text>
</comment>
<organism evidence="1 2">
    <name type="scientific">Tetrapyrgos nigripes</name>
    <dbReference type="NCBI Taxonomy" id="182062"/>
    <lineage>
        <taxon>Eukaryota</taxon>
        <taxon>Fungi</taxon>
        <taxon>Dikarya</taxon>
        <taxon>Basidiomycota</taxon>
        <taxon>Agaricomycotina</taxon>
        <taxon>Agaricomycetes</taxon>
        <taxon>Agaricomycetidae</taxon>
        <taxon>Agaricales</taxon>
        <taxon>Marasmiineae</taxon>
        <taxon>Marasmiaceae</taxon>
        <taxon>Tetrapyrgos</taxon>
    </lineage>
</organism>
<dbReference type="EMBL" id="JAACJM010000005">
    <property type="protein sequence ID" value="KAF5372572.1"/>
    <property type="molecule type" value="Genomic_DNA"/>
</dbReference>
<protein>
    <submittedName>
        <fullName evidence="1">Uncharacterized protein</fullName>
    </submittedName>
</protein>
<reference evidence="1 2" key="1">
    <citation type="journal article" date="2020" name="ISME J.">
        <title>Uncovering the hidden diversity of litter-decomposition mechanisms in mushroom-forming fungi.</title>
        <authorList>
            <person name="Floudas D."/>
            <person name="Bentzer J."/>
            <person name="Ahren D."/>
            <person name="Johansson T."/>
            <person name="Persson P."/>
            <person name="Tunlid A."/>
        </authorList>
    </citation>
    <scope>NUCLEOTIDE SEQUENCE [LARGE SCALE GENOMIC DNA]</scope>
    <source>
        <strain evidence="1 2">CBS 291.85</strain>
    </source>
</reference>
<dbReference type="AlphaFoldDB" id="A0A8H5GX23"/>
<proteinExistence type="predicted"/>
<name>A0A8H5GX23_9AGAR</name>
<gene>
    <name evidence="1" type="ORF">D9758_005213</name>
</gene>